<dbReference type="PANTHER" id="PTHR24567:SF75">
    <property type="entry name" value="FUMARATE AND NITRATE REDUCTION REGULATORY PROTEIN"/>
    <property type="match status" value="1"/>
</dbReference>
<dbReference type="Proteomes" id="UP000054683">
    <property type="component" value="Unassembled WGS sequence"/>
</dbReference>
<sequence length="246" mass="27121">MQTVHETSVPLPSAPSRHAAHCSTCALQHYCLPQGLSSEDVDRLQKVIINARAIKRGETLFRVGDTFDTLYAIRSGSVKTVVSTANGNGREQVMGLHLSGDALGLEGFDNGRHACHAIALEDSSVCLIPYVHFERACRETGAIQRRLLQLMSREMVRKTAQTLMLGTLRADERVAALLLDLSSRLTRRGYAGNEFNLRLTRDDMGSFLGITLETVSRTLSRFQARGLINANGKLIRILDFDGLRAI</sequence>
<reference evidence="6 7" key="1">
    <citation type="submission" date="2016-01" db="EMBL/GenBank/DDBJ databases">
        <authorList>
            <person name="Oliw E.H."/>
        </authorList>
    </citation>
    <scope>NUCLEOTIDE SEQUENCE [LARGE SCALE GENOMIC DNA]</scope>
    <source>
        <strain evidence="6">LMG 27134</strain>
    </source>
</reference>
<accession>A0A158J8I0</accession>
<evidence type="ECO:0000256" key="3">
    <source>
        <dbReference type="ARBA" id="ARBA00023163"/>
    </source>
</evidence>
<evidence type="ECO:0000313" key="6">
    <source>
        <dbReference type="EMBL" id="SAL64621.1"/>
    </source>
</evidence>
<dbReference type="EMBL" id="FCOK02000073">
    <property type="protein sequence ID" value="SAL64621.1"/>
    <property type="molecule type" value="Genomic_DNA"/>
</dbReference>
<dbReference type="InterPro" id="IPR014710">
    <property type="entry name" value="RmlC-like_jellyroll"/>
</dbReference>
<evidence type="ECO:0000313" key="7">
    <source>
        <dbReference type="Proteomes" id="UP000054683"/>
    </source>
</evidence>
<keyword evidence="3" id="KW-0804">Transcription</keyword>
<dbReference type="InterPro" id="IPR036390">
    <property type="entry name" value="WH_DNA-bd_sf"/>
</dbReference>
<dbReference type="PRINTS" id="PR00034">
    <property type="entry name" value="HTHCRP"/>
</dbReference>
<dbReference type="Gene3D" id="1.10.10.10">
    <property type="entry name" value="Winged helix-like DNA-binding domain superfamily/Winged helix DNA-binding domain"/>
    <property type="match status" value="1"/>
</dbReference>
<evidence type="ECO:0000259" key="4">
    <source>
        <dbReference type="PROSITE" id="PS50042"/>
    </source>
</evidence>
<dbReference type="FunFam" id="1.10.10.10:FF:000028">
    <property type="entry name" value="Fumarate/nitrate reduction transcriptional regulator Fnr"/>
    <property type="match status" value="1"/>
</dbReference>
<keyword evidence="1" id="KW-0805">Transcription regulation</keyword>
<dbReference type="PROSITE" id="PS00042">
    <property type="entry name" value="HTH_CRP_1"/>
    <property type="match status" value="1"/>
</dbReference>
<protein>
    <submittedName>
        <fullName evidence="6">Anaerobic growth regulatory protein</fullName>
    </submittedName>
</protein>
<feature type="domain" description="HTH crp-type" evidence="5">
    <location>
        <begin position="168"/>
        <end position="241"/>
    </location>
</feature>
<dbReference type="InterPro" id="IPR000595">
    <property type="entry name" value="cNMP-bd_dom"/>
</dbReference>
<dbReference type="InterPro" id="IPR050397">
    <property type="entry name" value="Env_Response_Regulators"/>
</dbReference>
<evidence type="ECO:0000256" key="2">
    <source>
        <dbReference type="ARBA" id="ARBA00023125"/>
    </source>
</evidence>
<evidence type="ECO:0000256" key="1">
    <source>
        <dbReference type="ARBA" id="ARBA00023015"/>
    </source>
</evidence>
<dbReference type="PROSITE" id="PS50042">
    <property type="entry name" value="CNMP_BINDING_3"/>
    <property type="match status" value="1"/>
</dbReference>
<dbReference type="InterPro" id="IPR036388">
    <property type="entry name" value="WH-like_DNA-bd_sf"/>
</dbReference>
<keyword evidence="2" id="KW-0238">DNA-binding</keyword>
<dbReference type="Gene3D" id="2.60.120.10">
    <property type="entry name" value="Jelly Rolls"/>
    <property type="match status" value="1"/>
</dbReference>
<organism evidence="6 7">
    <name type="scientific">Caballeronia udeis</name>
    <dbReference type="NCBI Taxonomy" id="1232866"/>
    <lineage>
        <taxon>Bacteria</taxon>
        <taxon>Pseudomonadati</taxon>
        <taxon>Pseudomonadota</taxon>
        <taxon>Betaproteobacteria</taxon>
        <taxon>Burkholderiales</taxon>
        <taxon>Burkholderiaceae</taxon>
        <taxon>Caballeronia</taxon>
    </lineage>
</organism>
<dbReference type="SMART" id="SM00100">
    <property type="entry name" value="cNMP"/>
    <property type="match status" value="1"/>
</dbReference>
<dbReference type="OrthoDB" id="7643467at2"/>
<dbReference type="InterPro" id="IPR012318">
    <property type="entry name" value="HTH_CRP"/>
</dbReference>
<name>A0A158J8I0_9BURK</name>
<dbReference type="Pfam" id="PF13545">
    <property type="entry name" value="HTH_Crp_2"/>
    <property type="match status" value="1"/>
</dbReference>
<dbReference type="PROSITE" id="PS51063">
    <property type="entry name" value="HTH_CRP_2"/>
    <property type="match status" value="1"/>
</dbReference>
<dbReference type="CDD" id="cd00038">
    <property type="entry name" value="CAP_ED"/>
    <property type="match status" value="1"/>
</dbReference>
<dbReference type="SUPFAM" id="SSF46785">
    <property type="entry name" value="Winged helix' DNA-binding domain"/>
    <property type="match status" value="1"/>
</dbReference>
<dbReference type="Pfam" id="PF00027">
    <property type="entry name" value="cNMP_binding"/>
    <property type="match status" value="1"/>
</dbReference>
<dbReference type="GO" id="GO:0003700">
    <property type="term" value="F:DNA-binding transcription factor activity"/>
    <property type="evidence" value="ECO:0007669"/>
    <property type="project" value="InterPro"/>
</dbReference>
<dbReference type="RefSeq" id="WP_075644048.1">
    <property type="nucleotide sequence ID" value="NZ_FCOK02000073.1"/>
</dbReference>
<feature type="domain" description="Cyclic nucleotide-binding" evidence="4">
    <location>
        <begin position="32"/>
        <end position="154"/>
    </location>
</feature>
<gene>
    <name evidence="6" type="ORF">AWB69_07276</name>
</gene>
<dbReference type="SUPFAM" id="SSF51206">
    <property type="entry name" value="cAMP-binding domain-like"/>
    <property type="match status" value="1"/>
</dbReference>
<dbReference type="GO" id="GO:0003677">
    <property type="term" value="F:DNA binding"/>
    <property type="evidence" value="ECO:0007669"/>
    <property type="project" value="UniProtKB-KW"/>
</dbReference>
<dbReference type="SMART" id="SM00419">
    <property type="entry name" value="HTH_CRP"/>
    <property type="match status" value="1"/>
</dbReference>
<evidence type="ECO:0000259" key="5">
    <source>
        <dbReference type="PROSITE" id="PS51063"/>
    </source>
</evidence>
<dbReference type="InterPro" id="IPR018490">
    <property type="entry name" value="cNMP-bd_dom_sf"/>
</dbReference>
<dbReference type="InterPro" id="IPR018335">
    <property type="entry name" value="Tscrpt_reg_HTH_Crp-type_CS"/>
</dbReference>
<proteinExistence type="predicted"/>
<dbReference type="PANTHER" id="PTHR24567">
    <property type="entry name" value="CRP FAMILY TRANSCRIPTIONAL REGULATORY PROTEIN"/>
    <property type="match status" value="1"/>
</dbReference>
<dbReference type="CDD" id="cd00092">
    <property type="entry name" value="HTH_CRP"/>
    <property type="match status" value="1"/>
</dbReference>
<dbReference type="GO" id="GO:0005829">
    <property type="term" value="C:cytosol"/>
    <property type="evidence" value="ECO:0007669"/>
    <property type="project" value="TreeGrafter"/>
</dbReference>
<dbReference type="AlphaFoldDB" id="A0A158J8I0"/>